<dbReference type="SUPFAM" id="SSF49503">
    <property type="entry name" value="Cupredoxins"/>
    <property type="match status" value="1"/>
</dbReference>
<dbReference type="InterPro" id="IPR002429">
    <property type="entry name" value="CcO_II-like_C"/>
</dbReference>
<dbReference type="InterPro" id="IPR034214">
    <property type="entry name" value="Ba3_CcO_II_C"/>
</dbReference>
<evidence type="ECO:0000313" key="8">
    <source>
        <dbReference type="EMBL" id="UOF92082.1"/>
    </source>
</evidence>
<dbReference type="PROSITE" id="PS00078">
    <property type="entry name" value="COX2"/>
    <property type="match status" value="1"/>
</dbReference>
<evidence type="ECO:0000259" key="7">
    <source>
        <dbReference type="PROSITE" id="PS50857"/>
    </source>
</evidence>
<evidence type="ECO:0000256" key="4">
    <source>
        <dbReference type="ARBA" id="ARBA00024688"/>
    </source>
</evidence>
<dbReference type="EMBL" id="CP089291">
    <property type="protein sequence ID" value="UOF92082.1"/>
    <property type="molecule type" value="Genomic_DNA"/>
</dbReference>
<evidence type="ECO:0000256" key="5">
    <source>
        <dbReference type="ARBA" id="ARBA00031399"/>
    </source>
</evidence>
<proteinExistence type="predicted"/>
<evidence type="ECO:0000256" key="1">
    <source>
        <dbReference type="ARBA" id="ARBA00004196"/>
    </source>
</evidence>
<keyword evidence="2" id="KW-0479">Metal-binding</keyword>
<dbReference type="PANTHER" id="PTHR42838:SF2">
    <property type="entry name" value="NITROUS-OXIDE REDUCTASE"/>
    <property type="match status" value="1"/>
</dbReference>
<organism evidence="8 9">
    <name type="scientific">Fodinisporobacter ferrooxydans</name>
    <dbReference type="NCBI Taxonomy" id="2901836"/>
    <lineage>
        <taxon>Bacteria</taxon>
        <taxon>Bacillati</taxon>
        <taxon>Bacillota</taxon>
        <taxon>Bacilli</taxon>
        <taxon>Bacillales</taxon>
        <taxon>Alicyclobacillaceae</taxon>
        <taxon>Fodinisporobacter</taxon>
    </lineage>
</organism>
<evidence type="ECO:0000256" key="3">
    <source>
        <dbReference type="ARBA" id="ARBA00023008"/>
    </source>
</evidence>
<dbReference type="CDD" id="cd13913">
    <property type="entry name" value="ba3_CcO_II_C"/>
    <property type="match status" value="1"/>
</dbReference>
<dbReference type="RefSeq" id="WP_347438766.1">
    <property type="nucleotide sequence ID" value="NZ_CP089291.1"/>
</dbReference>
<dbReference type="InterPro" id="IPR001505">
    <property type="entry name" value="Copper_CuA"/>
</dbReference>
<accession>A0ABY4CNL6</accession>
<comment type="function">
    <text evidence="4">Subunits I and II form the functional core of the enzyme complex. Electrons originating in cytochrome c are transferred via heme a and Cu(A) to the binuclear center formed by heme a3 and Cu(B).</text>
</comment>
<dbReference type="Pfam" id="PF00116">
    <property type="entry name" value="COX2"/>
    <property type="match status" value="1"/>
</dbReference>
<evidence type="ECO:0000313" key="9">
    <source>
        <dbReference type="Proteomes" id="UP000830167"/>
    </source>
</evidence>
<feature type="domain" description="Cytochrome oxidase subunit II copper A binding" evidence="7">
    <location>
        <begin position="55"/>
        <end position="159"/>
    </location>
</feature>
<dbReference type="PROSITE" id="PS50857">
    <property type="entry name" value="COX2_CUA"/>
    <property type="match status" value="1"/>
</dbReference>
<protein>
    <recommendedName>
        <fullName evidence="5">Cytochrome aa3 subunit 2</fullName>
    </recommendedName>
</protein>
<dbReference type="PANTHER" id="PTHR42838">
    <property type="entry name" value="CYTOCHROME C OXIDASE SUBUNIT II"/>
    <property type="match status" value="1"/>
</dbReference>
<evidence type="ECO:0000256" key="6">
    <source>
        <dbReference type="ARBA" id="ARBA00047816"/>
    </source>
</evidence>
<dbReference type="Gene3D" id="2.60.40.420">
    <property type="entry name" value="Cupredoxins - blue copper proteins"/>
    <property type="match status" value="1"/>
</dbReference>
<comment type="subcellular location">
    <subcellularLocation>
        <location evidence="1">Cell envelope</location>
    </subcellularLocation>
</comment>
<dbReference type="InterPro" id="IPR051403">
    <property type="entry name" value="NosZ/Cyto_c_oxidase_sub2"/>
</dbReference>
<dbReference type="Proteomes" id="UP000830167">
    <property type="component" value="Chromosome"/>
</dbReference>
<evidence type="ECO:0000256" key="2">
    <source>
        <dbReference type="ARBA" id="ARBA00022723"/>
    </source>
</evidence>
<gene>
    <name evidence="8" type="ORF">LSG31_07665</name>
</gene>
<comment type="catalytic activity">
    <reaction evidence="6">
        <text>4 Fe(II)-[cytochrome c] + O2 + 8 H(+)(in) = 4 Fe(III)-[cytochrome c] + 2 H2O + 4 H(+)(out)</text>
        <dbReference type="Rhea" id="RHEA:11436"/>
        <dbReference type="Rhea" id="RHEA-COMP:10350"/>
        <dbReference type="Rhea" id="RHEA-COMP:14399"/>
        <dbReference type="ChEBI" id="CHEBI:15377"/>
        <dbReference type="ChEBI" id="CHEBI:15378"/>
        <dbReference type="ChEBI" id="CHEBI:15379"/>
        <dbReference type="ChEBI" id="CHEBI:29033"/>
        <dbReference type="ChEBI" id="CHEBI:29034"/>
        <dbReference type="EC" id="7.1.1.9"/>
    </reaction>
</comment>
<dbReference type="InterPro" id="IPR008972">
    <property type="entry name" value="Cupredoxin"/>
</dbReference>
<keyword evidence="9" id="KW-1185">Reference proteome</keyword>
<keyword evidence="3" id="KW-0186">Copper</keyword>
<reference evidence="8" key="1">
    <citation type="submission" date="2021-12" db="EMBL/GenBank/DDBJ databases">
        <title>Alicyclobacillaceae gen. nov., sp. nov., isolated from chalcocite enrichment system.</title>
        <authorList>
            <person name="Jiang Z."/>
        </authorList>
    </citation>
    <scope>NUCLEOTIDE SEQUENCE</scope>
    <source>
        <strain evidence="8">MYW30-H2</strain>
    </source>
</reference>
<sequence>MYMPRSEKVWITIGGVVLAAFFATVAIDAFVMGATPPSDPKMIDPAKVSTTPPFDKPGLVQVGPKEYDANMTAFTFGFGPNVLNVPVGAKVNFHVTSKDVVHGFEIPGTDVNMMIDPGFVNSASHTFDKPGKYLILCNEYCGAGHQLMMATIIVGGDAK</sequence>
<name>A0ABY4CNL6_9BACL</name>